<keyword evidence="2" id="KW-0732">Signal</keyword>
<dbReference type="AlphaFoldDB" id="A0A2T4USQ9"/>
<protein>
    <recommendedName>
        <fullName evidence="5">DUF3592 domain-containing protein</fullName>
    </recommendedName>
</protein>
<evidence type="ECO:0008006" key="5">
    <source>
        <dbReference type="Google" id="ProtNLM"/>
    </source>
</evidence>
<sequence>MGILAVALLAPVAVATVAIGGSDGSPRDQLWEQCQQYPYPQGLAPHPEAINVGGERTLFPLGLTCTYDNPNTATAPVSIAHPQWDATVVASLATLGVLAGVAITVAARRPLDRRAGPLIE</sequence>
<evidence type="ECO:0000256" key="2">
    <source>
        <dbReference type="SAM" id="SignalP"/>
    </source>
</evidence>
<evidence type="ECO:0000313" key="4">
    <source>
        <dbReference type="Proteomes" id="UP000241085"/>
    </source>
</evidence>
<feature type="signal peptide" evidence="2">
    <location>
        <begin position="1"/>
        <end position="15"/>
    </location>
</feature>
<organism evidence="3 4">
    <name type="scientific">Rathayibacter caricis DSM 15933</name>
    <dbReference type="NCBI Taxonomy" id="1328867"/>
    <lineage>
        <taxon>Bacteria</taxon>
        <taxon>Bacillati</taxon>
        <taxon>Actinomycetota</taxon>
        <taxon>Actinomycetes</taxon>
        <taxon>Micrococcales</taxon>
        <taxon>Microbacteriaceae</taxon>
        <taxon>Rathayibacter</taxon>
    </lineage>
</organism>
<feature type="chain" id="PRO_5039405916" description="DUF3592 domain-containing protein" evidence="2">
    <location>
        <begin position="16"/>
        <end position="120"/>
    </location>
</feature>
<name>A0A2T4USQ9_9MICO</name>
<evidence type="ECO:0000256" key="1">
    <source>
        <dbReference type="SAM" id="Phobius"/>
    </source>
</evidence>
<keyword evidence="4" id="KW-1185">Reference proteome</keyword>
<keyword evidence="1" id="KW-1133">Transmembrane helix</keyword>
<keyword evidence="1" id="KW-0472">Membrane</keyword>
<keyword evidence="1" id="KW-0812">Transmembrane</keyword>
<feature type="transmembrane region" description="Helical" evidence="1">
    <location>
        <begin position="86"/>
        <end position="107"/>
    </location>
</feature>
<reference evidence="3 4" key="1">
    <citation type="submission" date="2018-03" db="EMBL/GenBank/DDBJ databases">
        <title>Bacteriophage NCPPB3778 and a type I-E CRISPR drive the evolution of the US Biological Select Agent, Rathayibacter toxicus.</title>
        <authorList>
            <person name="Davis E.W.II."/>
            <person name="Tabima J.F."/>
            <person name="Weisberg A.J."/>
            <person name="Dantas Lopes L."/>
            <person name="Wiseman M.S."/>
            <person name="Wiseman M.S."/>
            <person name="Pupko T."/>
            <person name="Belcher M.S."/>
            <person name="Sechler A.J."/>
            <person name="Tancos M.A."/>
            <person name="Schroeder B.K."/>
            <person name="Murray T.D."/>
            <person name="Luster D.G."/>
            <person name="Schneider W.L."/>
            <person name="Rogers E."/>
            <person name="Andreote F.D."/>
            <person name="Grunwald N.J."/>
            <person name="Putnam M.L."/>
            <person name="Chang J.H."/>
        </authorList>
    </citation>
    <scope>NUCLEOTIDE SEQUENCE [LARGE SCALE GENOMIC DNA]</scope>
    <source>
        <strain evidence="3 4">DSM 15933</strain>
    </source>
</reference>
<dbReference type="EMBL" id="PZPL01000001">
    <property type="protein sequence ID" value="PTL72546.1"/>
    <property type="molecule type" value="Genomic_DNA"/>
</dbReference>
<dbReference type="Proteomes" id="UP000241085">
    <property type="component" value="Unassembled WGS sequence"/>
</dbReference>
<gene>
    <name evidence="3" type="ORF">C1I63_06570</name>
</gene>
<accession>A0A2T4USQ9</accession>
<evidence type="ECO:0000313" key="3">
    <source>
        <dbReference type="EMBL" id="PTL72546.1"/>
    </source>
</evidence>
<comment type="caution">
    <text evidence="3">The sequence shown here is derived from an EMBL/GenBank/DDBJ whole genome shotgun (WGS) entry which is preliminary data.</text>
</comment>
<proteinExistence type="predicted"/>